<protein>
    <submittedName>
        <fullName evidence="1">Uncharacterized protein</fullName>
    </submittedName>
</protein>
<dbReference type="Proteomes" id="UP001058974">
    <property type="component" value="Chromosome 7"/>
</dbReference>
<dbReference type="AlphaFoldDB" id="A0A9D4ZV90"/>
<organism evidence="1 2">
    <name type="scientific">Pisum sativum</name>
    <name type="common">Garden pea</name>
    <name type="synonym">Lathyrus oleraceus</name>
    <dbReference type="NCBI Taxonomy" id="3888"/>
    <lineage>
        <taxon>Eukaryota</taxon>
        <taxon>Viridiplantae</taxon>
        <taxon>Streptophyta</taxon>
        <taxon>Embryophyta</taxon>
        <taxon>Tracheophyta</taxon>
        <taxon>Spermatophyta</taxon>
        <taxon>Magnoliopsida</taxon>
        <taxon>eudicotyledons</taxon>
        <taxon>Gunneridae</taxon>
        <taxon>Pentapetalae</taxon>
        <taxon>rosids</taxon>
        <taxon>fabids</taxon>
        <taxon>Fabales</taxon>
        <taxon>Fabaceae</taxon>
        <taxon>Papilionoideae</taxon>
        <taxon>50 kb inversion clade</taxon>
        <taxon>NPAAA clade</taxon>
        <taxon>Hologalegina</taxon>
        <taxon>IRL clade</taxon>
        <taxon>Fabeae</taxon>
        <taxon>Lathyrus</taxon>
    </lineage>
</organism>
<reference evidence="1 2" key="1">
    <citation type="journal article" date="2022" name="Nat. Genet.">
        <title>Improved pea reference genome and pan-genome highlight genomic features and evolutionary characteristics.</title>
        <authorList>
            <person name="Yang T."/>
            <person name="Liu R."/>
            <person name="Luo Y."/>
            <person name="Hu S."/>
            <person name="Wang D."/>
            <person name="Wang C."/>
            <person name="Pandey M.K."/>
            <person name="Ge S."/>
            <person name="Xu Q."/>
            <person name="Li N."/>
            <person name="Li G."/>
            <person name="Huang Y."/>
            <person name="Saxena R.K."/>
            <person name="Ji Y."/>
            <person name="Li M."/>
            <person name="Yan X."/>
            <person name="He Y."/>
            <person name="Liu Y."/>
            <person name="Wang X."/>
            <person name="Xiang C."/>
            <person name="Varshney R.K."/>
            <person name="Ding H."/>
            <person name="Gao S."/>
            <person name="Zong X."/>
        </authorList>
    </citation>
    <scope>NUCLEOTIDE SEQUENCE [LARGE SCALE GENOMIC DNA]</scope>
    <source>
        <strain evidence="1 2">cv. Zhongwan 6</strain>
    </source>
</reference>
<keyword evidence="2" id="KW-1185">Reference proteome</keyword>
<name>A0A9D4ZV90_PEA</name>
<comment type="caution">
    <text evidence="1">The sequence shown here is derived from an EMBL/GenBank/DDBJ whole genome shotgun (WGS) entry which is preliminary data.</text>
</comment>
<dbReference type="EMBL" id="JAMSHJ010000007">
    <property type="protein sequence ID" value="KAI5384999.1"/>
    <property type="molecule type" value="Genomic_DNA"/>
</dbReference>
<proteinExistence type="predicted"/>
<accession>A0A9D4ZV90</accession>
<sequence>MVTRSKKEYGLGLRRLDNMNKACIMKLGWKLHNNPNELWYKMLKGKYNYTNPLDHTNYKGIDSSLWKGIKKMEPYLYEMEMVTGSGKFFKVGCLMRLNIELLLVISRIQSTKTTSLSPTIHVHVKLTDWVNLNLGFKGDEARDLREYWVVVCHSLCTWTNKEEHDEDFSRPFNTDQHVLNLVKNYESAKFQNGVVSKVNKAVELIS</sequence>
<evidence type="ECO:0000313" key="2">
    <source>
        <dbReference type="Proteomes" id="UP001058974"/>
    </source>
</evidence>
<gene>
    <name evidence="1" type="ORF">KIW84_071842</name>
</gene>
<dbReference type="Gramene" id="Psat07G0184200-T1">
    <property type="protein sequence ID" value="KAI5384999.1"/>
    <property type="gene ID" value="KIW84_071842"/>
</dbReference>
<evidence type="ECO:0000313" key="1">
    <source>
        <dbReference type="EMBL" id="KAI5384999.1"/>
    </source>
</evidence>